<dbReference type="Proteomes" id="UP000294614">
    <property type="component" value="Unassembled WGS sequence"/>
</dbReference>
<dbReference type="InterPro" id="IPR018060">
    <property type="entry name" value="HTH_AraC"/>
</dbReference>
<dbReference type="GO" id="GO:0003700">
    <property type="term" value="F:DNA-binding transcription factor activity"/>
    <property type="evidence" value="ECO:0007669"/>
    <property type="project" value="InterPro"/>
</dbReference>
<evidence type="ECO:0000313" key="7">
    <source>
        <dbReference type="Proteomes" id="UP000294614"/>
    </source>
</evidence>
<keyword evidence="4" id="KW-0804">Transcription</keyword>
<dbReference type="Pfam" id="PF12833">
    <property type="entry name" value="HTH_18"/>
    <property type="match status" value="1"/>
</dbReference>
<dbReference type="FunFam" id="1.10.10.60:FF:000132">
    <property type="entry name" value="AraC family transcriptional regulator"/>
    <property type="match status" value="1"/>
</dbReference>
<dbReference type="SUPFAM" id="SSF46689">
    <property type="entry name" value="Homeodomain-like"/>
    <property type="match status" value="1"/>
</dbReference>
<dbReference type="SMART" id="SM00342">
    <property type="entry name" value="HTH_ARAC"/>
    <property type="match status" value="1"/>
</dbReference>
<gene>
    <name evidence="6" type="ORF">C8D98_2123</name>
</gene>
<dbReference type="InterPro" id="IPR018062">
    <property type="entry name" value="HTH_AraC-typ_CS"/>
</dbReference>
<dbReference type="AlphaFoldDB" id="A0A4R1K6W9"/>
<dbReference type="SUPFAM" id="SSF51182">
    <property type="entry name" value="RmlC-like cupins"/>
    <property type="match status" value="1"/>
</dbReference>
<evidence type="ECO:0000256" key="1">
    <source>
        <dbReference type="ARBA" id="ARBA00022491"/>
    </source>
</evidence>
<evidence type="ECO:0000256" key="3">
    <source>
        <dbReference type="ARBA" id="ARBA00023125"/>
    </source>
</evidence>
<dbReference type="EMBL" id="SMGG01000005">
    <property type="protein sequence ID" value="TCK59954.1"/>
    <property type="molecule type" value="Genomic_DNA"/>
</dbReference>
<organism evidence="6 7">
    <name type="scientific">Seleniivibrio woodruffii</name>
    <dbReference type="NCBI Taxonomy" id="1078050"/>
    <lineage>
        <taxon>Bacteria</taxon>
        <taxon>Pseudomonadati</taxon>
        <taxon>Deferribacterota</taxon>
        <taxon>Deferribacteres</taxon>
        <taxon>Deferribacterales</taxon>
        <taxon>Geovibrionaceae</taxon>
        <taxon>Seleniivibrio</taxon>
    </lineage>
</organism>
<dbReference type="PANTHER" id="PTHR11019">
    <property type="entry name" value="HTH-TYPE TRANSCRIPTIONAL REGULATOR NIMR"/>
    <property type="match status" value="1"/>
</dbReference>
<dbReference type="RefSeq" id="WP_132874103.1">
    <property type="nucleotide sequence ID" value="NZ_SMGG01000005.1"/>
</dbReference>
<dbReference type="Gene3D" id="2.60.120.10">
    <property type="entry name" value="Jelly Rolls"/>
    <property type="match status" value="1"/>
</dbReference>
<comment type="caution">
    <text evidence="6">The sequence shown here is derived from an EMBL/GenBank/DDBJ whole genome shotgun (WGS) entry which is preliminary data.</text>
</comment>
<feature type="domain" description="HTH araC/xylS-type" evidence="5">
    <location>
        <begin position="152"/>
        <end position="249"/>
    </location>
</feature>
<dbReference type="InterPro" id="IPR009057">
    <property type="entry name" value="Homeodomain-like_sf"/>
</dbReference>
<keyword evidence="2" id="KW-0805">Transcription regulation</keyword>
<dbReference type="PROSITE" id="PS00041">
    <property type="entry name" value="HTH_ARAC_FAMILY_1"/>
    <property type="match status" value="1"/>
</dbReference>
<dbReference type="PROSITE" id="PS01124">
    <property type="entry name" value="HTH_ARAC_FAMILY_2"/>
    <property type="match status" value="1"/>
</dbReference>
<evidence type="ECO:0000259" key="5">
    <source>
        <dbReference type="PROSITE" id="PS01124"/>
    </source>
</evidence>
<keyword evidence="3" id="KW-0238">DNA-binding</keyword>
<reference evidence="6 7" key="1">
    <citation type="submission" date="2019-03" db="EMBL/GenBank/DDBJ databases">
        <title>Genomic Encyclopedia of Type Strains, Phase IV (KMG-IV): sequencing the most valuable type-strain genomes for metagenomic binning, comparative biology and taxonomic classification.</title>
        <authorList>
            <person name="Goeker M."/>
        </authorList>
    </citation>
    <scope>NUCLEOTIDE SEQUENCE [LARGE SCALE GENOMIC DNA]</scope>
    <source>
        <strain evidence="6 7">DSM 24984</strain>
    </source>
</reference>
<dbReference type="PANTHER" id="PTHR11019:SF199">
    <property type="entry name" value="HTH-TYPE TRANSCRIPTIONAL REGULATOR NIMR"/>
    <property type="match status" value="1"/>
</dbReference>
<sequence>MDISSKSGPCARAIILSRDKEHIKEKHSHPEGELVLNLKGNINCTVNNTLWVIPQHCAFFIPGNKPHQVKTAAHTDYCLAFVNPIIDGLPEKCGFLTLSPLLREMILHMATMPENYYENDHDLHFANVMINTLIKMPVASYSMSIPYSPKLKEIADVLSSDPSDRRTVAEWAKTMGMSERTLARLVINETGLTFGQWRQQFQLFAALRKLETGSSIQQTAWDLGYESVTAFITMFKKHFGKPPRKYLAEHEDEILYPSFHGI</sequence>
<dbReference type="OrthoDB" id="9804543at2"/>
<accession>A0A4R1K6W9</accession>
<evidence type="ECO:0000313" key="6">
    <source>
        <dbReference type="EMBL" id="TCK59954.1"/>
    </source>
</evidence>
<keyword evidence="1" id="KW-0678">Repressor</keyword>
<dbReference type="Gene3D" id="1.10.10.60">
    <property type="entry name" value="Homeodomain-like"/>
    <property type="match status" value="1"/>
</dbReference>
<keyword evidence="7" id="KW-1185">Reference proteome</keyword>
<dbReference type="InterPro" id="IPR014710">
    <property type="entry name" value="RmlC-like_jellyroll"/>
</dbReference>
<dbReference type="InterPro" id="IPR011051">
    <property type="entry name" value="RmlC_Cupin_sf"/>
</dbReference>
<protein>
    <submittedName>
        <fullName evidence="6">AraC family transcriptional regulator</fullName>
    </submittedName>
</protein>
<name>A0A4R1K6W9_9BACT</name>
<evidence type="ECO:0000256" key="4">
    <source>
        <dbReference type="ARBA" id="ARBA00023163"/>
    </source>
</evidence>
<evidence type="ECO:0000256" key="2">
    <source>
        <dbReference type="ARBA" id="ARBA00023015"/>
    </source>
</evidence>
<proteinExistence type="predicted"/>
<dbReference type="GO" id="GO:0043565">
    <property type="term" value="F:sequence-specific DNA binding"/>
    <property type="evidence" value="ECO:0007669"/>
    <property type="project" value="InterPro"/>
</dbReference>